<dbReference type="HOGENOM" id="CLU_009180_4_0_1"/>
<dbReference type="InterPro" id="IPR007658">
    <property type="entry name" value="DUF594"/>
</dbReference>
<dbReference type="Proteomes" id="UP000007015">
    <property type="component" value="Chromosome 7"/>
</dbReference>
<feature type="domain" description="DUF4220" evidence="3">
    <location>
        <begin position="49"/>
        <end position="411"/>
    </location>
</feature>
<gene>
    <name evidence="4" type="ORF">OsI_25601</name>
</gene>
<feature type="transmembrane region" description="Helical" evidence="2">
    <location>
        <begin position="13"/>
        <end position="31"/>
    </location>
</feature>
<feature type="transmembrane region" description="Helical" evidence="2">
    <location>
        <begin position="43"/>
        <end position="64"/>
    </location>
</feature>
<dbReference type="EMBL" id="CM000132">
    <property type="protein sequence ID" value="EAZ03463.1"/>
    <property type="molecule type" value="Genomic_DNA"/>
</dbReference>
<evidence type="ECO:0000256" key="2">
    <source>
        <dbReference type="SAM" id="Phobius"/>
    </source>
</evidence>
<keyword evidence="2" id="KW-0472">Membrane</keyword>
<accession>A2YK52</accession>
<feature type="region of interest" description="Disordered" evidence="1">
    <location>
        <begin position="730"/>
        <end position="773"/>
    </location>
</feature>
<sequence length="773" mass="88877">MGISNALQWWEEWQLRVLVLGSLAFQYFLFITASRYKFPIRSYLRSFIWFVYLGSDALAIYALATLFNRHKKQDVGHTHNNDVLEILWAPILLIHLGGQDSITAYNIEDNELWMRHVLTALSQITVAIYVFCKSWPGGDRRLLQSAILLFVPGILKCLEKPWALNRASINSLVSFDEKVRRTTNRQGKQIDSIEDFVRSARGFFCGNDHLEKPSRSADFTPDELFVDLASPCSDNRVRKLMSFSALCGDEAYYLLQNNLSDTFDLLYTKEKMFPKTPPTEELETGLHHFVELCKQLAQSPYPPFSSLSEFFGTVIRELAMFLPFTAIGLFHQSNRKSYNDKDVKVTYALLCCTAVIELYNPFVKVFTSLTLNQRSSLPNMNSTVSKLSQRPRQRYLYQLQDDMVSQYNLLGYFVRNKKHSTIMNFVGFFGCKNYLDRRWRMKSCFSSRSITNVVLGHVKRWWKDHITDVFTYRMFNDIRGQWSLKVEGCFQGLGWSLEGAFDEIVLLWHLATDLCFYHISPSHGREHATTMCIERSSGLNNRCPTWCEKSIHHKNAVQCREMSNYMTYLLFVNPEMLMPGTRRNLFTDAYNELKGVVKEKNPPLDERELAERIIAEVQQQLEEITGEDKSPSSKRGLIEDAWSIAEELLKLEDDEKMCRVIEGVWVEMLCFSAARCRGYLHAKGLGTGVEFLSYVWLLLHYMGMETLAEKLARGDLQNRGHSGNLRTFHVRESSGEEQVAGPSTSYANGDNGDQHVVAPFSEDGFTLAGDENV</sequence>
<evidence type="ECO:0000259" key="3">
    <source>
        <dbReference type="Pfam" id="PF13968"/>
    </source>
</evidence>
<keyword evidence="2" id="KW-0812">Transmembrane</keyword>
<evidence type="ECO:0000313" key="4">
    <source>
        <dbReference type="EMBL" id="EAZ03463.1"/>
    </source>
</evidence>
<dbReference type="Pfam" id="PF13968">
    <property type="entry name" value="DUF4220"/>
    <property type="match status" value="1"/>
</dbReference>
<evidence type="ECO:0000313" key="5">
    <source>
        <dbReference type="Proteomes" id="UP000007015"/>
    </source>
</evidence>
<organism evidence="4 5">
    <name type="scientific">Oryza sativa subsp. indica</name>
    <name type="common">Rice</name>
    <dbReference type="NCBI Taxonomy" id="39946"/>
    <lineage>
        <taxon>Eukaryota</taxon>
        <taxon>Viridiplantae</taxon>
        <taxon>Streptophyta</taxon>
        <taxon>Embryophyta</taxon>
        <taxon>Tracheophyta</taxon>
        <taxon>Spermatophyta</taxon>
        <taxon>Magnoliopsida</taxon>
        <taxon>Liliopsida</taxon>
        <taxon>Poales</taxon>
        <taxon>Poaceae</taxon>
        <taxon>BOP clade</taxon>
        <taxon>Oryzoideae</taxon>
        <taxon>Oryzeae</taxon>
        <taxon>Oryzinae</taxon>
        <taxon>Oryza</taxon>
        <taxon>Oryza sativa</taxon>
    </lineage>
</organism>
<protein>
    <recommendedName>
        <fullName evidence="3">DUF4220 domain-containing protein</fullName>
    </recommendedName>
</protein>
<dbReference type="PANTHER" id="PTHR31325">
    <property type="entry name" value="OS01G0798800 PROTEIN-RELATED"/>
    <property type="match status" value="1"/>
</dbReference>
<dbReference type="STRING" id="39946.A2YK52"/>
<dbReference type="AlphaFoldDB" id="A2YK52"/>
<dbReference type="Gramene" id="BGIOSGA025498-TA">
    <property type="protein sequence ID" value="BGIOSGA025498-PA"/>
    <property type="gene ID" value="BGIOSGA025498"/>
</dbReference>
<dbReference type="Pfam" id="PF04578">
    <property type="entry name" value="DUF594"/>
    <property type="match status" value="1"/>
</dbReference>
<evidence type="ECO:0000256" key="1">
    <source>
        <dbReference type="SAM" id="MobiDB-lite"/>
    </source>
</evidence>
<reference evidence="4 5" key="1">
    <citation type="journal article" date="2005" name="PLoS Biol.">
        <title>The genomes of Oryza sativa: a history of duplications.</title>
        <authorList>
            <person name="Yu J."/>
            <person name="Wang J."/>
            <person name="Lin W."/>
            <person name="Li S."/>
            <person name="Li H."/>
            <person name="Zhou J."/>
            <person name="Ni P."/>
            <person name="Dong W."/>
            <person name="Hu S."/>
            <person name="Zeng C."/>
            <person name="Zhang J."/>
            <person name="Zhang Y."/>
            <person name="Li R."/>
            <person name="Xu Z."/>
            <person name="Li S."/>
            <person name="Li X."/>
            <person name="Zheng H."/>
            <person name="Cong L."/>
            <person name="Lin L."/>
            <person name="Yin J."/>
            <person name="Geng J."/>
            <person name="Li G."/>
            <person name="Shi J."/>
            <person name="Liu J."/>
            <person name="Lv H."/>
            <person name="Li J."/>
            <person name="Wang J."/>
            <person name="Deng Y."/>
            <person name="Ran L."/>
            <person name="Shi X."/>
            <person name="Wang X."/>
            <person name="Wu Q."/>
            <person name="Li C."/>
            <person name="Ren X."/>
            <person name="Wang J."/>
            <person name="Wang X."/>
            <person name="Li D."/>
            <person name="Liu D."/>
            <person name="Zhang X."/>
            <person name="Ji Z."/>
            <person name="Zhao W."/>
            <person name="Sun Y."/>
            <person name="Zhang Z."/>
            <person name="Bao J."/>
            <person name="Han Y."/>
            <person name="Dong L."/>
            <person name="Ji J."/>
            <person name="Chen P."/>
            <person name="Wu S."/>
            <person name="Liu J."/>
            <person name="Xiao Y."/>
            <person name="Bu D."/>
            <person name="Tan J."/>
            <person name="Yang L."/>
            <person name="Ye C."/>
            <person name="Zhang J."/>
            <person name="Xu J."/>
            <person name="Zhou Y."/>
            <person name="Yu Y."/>
            <person name="Zhang B."/>
            <person name="Zhuang S."/>
            <person name="Wei H."/>
            <person name="Liu B."/>
            <person name="Lei M."/>
            <person name="Yu H."/>
            <person name="Li Y."/>
            <person name="Xu H."/>
            <person name="Wei S."/>
            <person name="He X."/>
            <person name="Fang L."/>
            <person name="Zhang Z."/>
            <person name="Zhang Y."/>
            <person name="Huang X."/>
            <person name="Su Z."/>
            <person name="Tong W."/>
            <person name="Li J."/>
            <person name="Tong Z."/>
            <person name="Li S."/>
            <person name="Ye J."/>
            <person name="Wang L."/>
            <person name="Fang L."/>
            <person name="Lei T."/>
            <person name="Chen C."/>
            <person name="Chen H."/>
            <person name="Xu Z."/>
            <person name="Li H."/>
            <person name="Huang H."/>
            <person name="Zhang F."/>
            <person name="Xu H."/>
            <person name="Li N."/>
            <person name="Zhao C."/>
            <person name="Li S."/>
            <person name="Dong L."/>
            <person name="Huang Y."/>
            <person name="Li L."/>
            <person name="Xi Y."/>
            <person name="Qi Q."/>
            <person name="Li W."/>
            <person name="Zhang B."/>
            <person name="Hu W."/>
            <person name="Zhang Y."/>
            <person name="Tian X."/>
            <person name="Jiao Y."/>
            <person name="Liang X."/>
            <person name="Jin J."/>
            <person name="Gao L."/>
            <person name="Zheng W."/>
            <person name="Hao B."/>
            <person name="Liu S."/>
            <person name="Wang W."/>
            <person name="Yuan L."/>
            <person name="Cao M."/>
            <person name="McDermott J."/>
            <person name="Samudrala R."/>
            <person name="Wang J."/>
            <person name="Wong G.K."/>
            <person name="Yang H."/>
        </authorList>
    </citation>
    <scope>NUCLEOTIDE SEQUENCE [LARGE SCALE GENOMIC DNA]</scope>
    <source>
        <strain evidence="5">cv. 93-11</strain>
    </source>
</reference>
<keyword evidence="2" id="KW-1133">Transmembrane helix</keyword>
<dbReference type="InterPro" id="IPR025315">
    <property type="entry name" value="DUF4220"/>
</dbReference>
<keyword evidence="5" id="KW-1185">Reference proteome</keyword>
<dbReference type="OMA" id="CKNYLDR"/>
<name>A2YK52_ORYSI</name>
<dbReference type="OrthoDB" id="631811at2759"/>
<proteinExistence type="predicted"/>